<keyword evidence="14" id="KW-1185">Reference proteome</keyword>
<evidence type="ECO:0000256" key="10">
    <source>
        <dbReference type="ARBA" id="ARBA00022989"/>
    </source>
</evidence>
<evidence type="ECO:0000256" key="11">
    <source>
        <dbReference type="ARBA" id="ARBA00023136"/>
    </source>
</evidence>
<protein>
    <recommendedName>
        <fullName evidence="4 12">Heme exporter protein D</fullName>
    </recommendedName>
</protein>
<comment type="function">
    <text evidence="1 12">Required for the export of heme to the periplasm for the biogenesis of c-type cytochromes.</text>
</comment>
<evidence type="ECO:0000256" key="9">
    <source>
        <dbReference type="ARBA" id="ARBA00022748"/>
    </source>
</evidence>
<dbReference type="EMBL" id="JARHUD010000003">
    <property type="protein sequence ID" value="MDF2095579.1"/>
    <property type="molecule type" value="Genomic_DNA"/>
</dbReference>
<evidence type="ECO:0000256" key="7">
    <source>
        <dbReference type="ARBA" id="ARBA00022519"/>
    </source>
</evidence>
<keyword evidence="8 12" id="KW-0812">Transmembrane</keyword>
<evidence type="ECO:0000313" key="14">
    <source>
        <dbReference type="Proteomes" id="UP001215503"/>
    </source>
</evidence>
<feature type="transmembrane region" description="Helical" evidence="12">
    <location>
        <begin position="12"/>
        <end position="32"/>
    </location>
</feature>
<evidence type="ECO:0000313" key="13">
    <source>
        <dbReference type="EMBL" id="MDF2095579.1"/>
    </source>
</evidence>
<accession>A0ABT5YL17</accession>
<dbReference type="Proteomes" id="UP001215503">
    <property type="component" value="Unassembled WGS sequence"/>
</dbReference>
<gene>
    <name evidence="13" type="primary">ccmD</name>
    <name evidence="13" type="ORF">P2G67_06285</name>
</gene>
<comment type="caution">
    <text evidence="13">The sequence shown here is derived from an EMBL/GenBank/DDBJ whole genome shotgun (WGS) entry which is preliminary data.</text>
</comment>
<keyword evidence="9 12" id="KW-0201">Cytochrome c-type biogenesis</keyword>
<keyword evidence="10 12" id="KW-1133">Transmembrane helix</keyword>
<comment type="similarity">
    <text evidence="3 12">Belongs to the CcmD/CycX/HelD family.</text>
</comment>
<evidence type="ECO:0000256" key="3">
    <source>
        <dbReference type="ARBA" id="ARBA00008741"/>
    </source>
</evidence>
<proteinExistence type="inferred from homology"/>
<evidence type="ECO:0000256" key="5">
    <source>
        <dbReference type="ARBA" id="ARBA00022448"/>
    </source>
</evidence>
<keyword evidence="6 12" id="KW-1003">Cell membrane</keyword>
<dbReference type="Pfam" id="PF04995">
    <property type="entry name" value="CcmD"/>
    <property type="match status" value="1"/>
</dbReference>
<reference evidence="13 14" key="1">
    <citation type="submission" date="2023-03" db="EMBL/GenBank/DDBJ databases">
        <title>Fodinicurvata sp. CAU 1616 isolated from sea sendiment.</title>
        <authorList>
            <person name="Kim W."/>
        </authorList>
    </citation>
    <scope>NUCLEOTIDE SEQUENCE [LARGE SCALE GENOMIC DNA]</scope>
    <source>
        <strain evidence="13 14">CAU 1616</strain>
    </source>
</reference>
<evidence type="ECO:0000256" key="2">
    <source>
        <dbReference type="ARBA" id="ARBA00004377"/>
    </source>
</evidence>
<comment type="subcellular location">
    <subcellularLocation>
        <location evidence="2 12">Cell inner membrane</location>
        <topology evidence="2 12">Single-pass membrane protein</topology>
    </subcellularLocation>
</comment>
<dbReference type="NCBIfam" id="TIGR03141">
    <property type="entry name" value="cytochro_ccmD"/>
    <property type="match status" value="1"/>
</dbReference>
<name>A0ABT5YL17_9PROT</name>
<evidence type="ECO:0000256" key="12">
    <source>
        <dbReference type="RuleBase" id="RU363101"/>
    </source>
</evidence>
<evidence type="ECO:0000256" key="1">
    <source>
        <dbReference type="ARBA" id="ARBA00002442"/>
    </source>
</evidence>
<keyword evidence="7 12" id="KW-0997">Cell inner membrane</keyword>
<sequence>MSGYLAMGGYALYVWGSYALTALVLGLLFFGARQGLKRRERELDSLRALAPHRRQRAGSKKGEST</sequence>
<keyword evidence="11 12" id="KW-0472">Membrane</keyword>
<dbReference type="InterPro" id="IPR007078">
    <property type="entry name" value="Haem_export_protD_CcmD"/>
</dbReference>
<evidence type="ECO:0000256" key="8">
    <source>
        <dbReference type="ARBA" id="ARBA00022692"/>
    </source>
</evidence>
<keyword evidence="5 12" id="KW-0813">Transport</keyword>
<evidence type="ECO:0000256" key="4">
    <source>
        <dbReference type="ARBA" id="ARBA00016461"/>
    </source>
</evidence>
<evidence type="ECO:0000256" key="6">
    <source>
        <dbReference type="ARBA" id="ARBA00022475"/>
    </source>
</evidence>
<dbReference type="RefSeq" id="WP_275821142.1">
    <property type="nucleotide sequence ID" value="NZ_JARHUD010000003.1"/>
</dbReference>
<organism evidence="13 14">
    <name type="scientific">Aquibaculum arenosum</name>
    <dbReference type="NCBI Taxonomy" id="3032591"/>
    <lineage>
        <taxon>Bacteria</taxon>
        <taxon>Pseudomonadati</taxon>
        <taxon>Pseudomonadota</taxon>
        <taxon>Alphaproteobacteria</taxon>
        <taxon>Rhodospirillales</taxon>
        <taxon>Rhodovibrionaceae</taxon>
        <taxon>Aquibaculum</taxon>
    </lineage>
</organism>